<feature type="transmembrane region" description="Helical" evidence="1">
    <location>
        <begin position="307"/>
        <end position="328"/>
    </location>
</feature>
<dbReference type="InterPro" id="IPR003607">
    <property type="entry name" value="HD/PDEase_dom"/>
</dbReference>
<feature type="transmembrane region" description="Helical" evidence="1">
    <location>
        <begin position="428"/>
        <end position="449"/>
    </location>
</feature>
<evidence type="ECO:0000313" key="4">
    <source>
        <dbReference type="Proteomes" id="UP000886818"/>
    </source>
</evidence>
<feature type="transmembrane region" description="Helical" evidence="1">
    <location>
        <begin position="334"/>
        <end position="357"/>
    </location>
</feature>
<evidence type="ECO:0000259" key="2">
    <source>
        <dbReference type="SMART" id="SM00471"/>
    </source>
</evidence>
<dbReference type="SMART" id="SM00471">
    <property type="entry name" value="HDc"/>
    <property type="match status" value="1"/>
</dbReference>
<keyword evidence="1" id="KW-0812">Transmembrane</keyword>
<evidence type="ECO:0000313" key="3">
    <source>
        <dbReference type="EMBL" id="QXM05699.1"/>
    </source>
</evidence>
<dbReference type="Pfam" id="PF07697">
    <property type="entry name" value="7TMR-HDED"/>
    <property type="match status" value="1"/>
</dbReference>
<dbReference type="CDD" id="cd00077">
    <property type="entry name" value="HDc"/>
    <property type="match status" value="1"/>
</dbReference>
<protein>
    <submittedName>
        <fullName evidence="3">HDIG domain-containing protein</fullName>
    </submittedName>
</protein>
<feature type="transmembrane region" description="Helical" evidence="1">
    <location>
        <begin position="272"/>
        <end position="295"/>
    </location>
</feature>
<accession>A0ABX8R9I4</accession>
<evidence type="ECO:0000256" key="1">
    <source>
        <dbReference type="SAM" id="Phobius"/>
    </source>
</evidence>
<dbReference type="InterPro" id="IPR006675">
    <property type="entry name" value="HDIG_dom"/>
</dbReference>
<dbReference type="PANTHER" id="PTHR36442:SF1">
    <property type="entry name" value="CYCLIC-DI-AMP PHOSPHODIESTERASE PGPH"/>
    <property type="match status" value="1"/>
</dbReference>
<name>A0ABX8R9I4_9CLOT</name>
<dbReference type="InterPro" id="IPR011621">
    <property type="entry name" value="Metal-dep_PHydrolase_7TM_intra"/>
</dbReference>
<proteinExistence type="predicted"/>
<keyword evidence="1" id="KW-1133">Transmembrane helix</keyword>
<dbReference type="Pfam" id="PF07698">
    <property type="entry name" value="7TM-7TMR_HD"/>
    <property type="match status" value="1"/>
</dbReference>
<dbReference type="Proteomes" id="UP000886818">
    <property type="component" value="Chromosome"/>
</dbReference>
<organism evidence="3 4">
    <name type="scientific">Crassaminicella indica</name>
    <dbReference type="NCBI Taxonomy" id="2855394"/>
    <lineage>
        <taxon>Bacteria</taxon>
        <taxon>Bacillati</taxon>
        <taxon>Bacillota</taxon>
        <taxon>Clostridia</taxon>
        <taxon>Eubacteriales</taxon>
        <taxon>Clostridiaceae</taxon>
        <taxon>Crassaminicella</taxon>
    </lineage>
</organism>
<dbReference type="InterPro" id="IPR011624">
    <property type="entry name" value="Metal-dep_PHydrolase_7TM_extra"/>
</dbReference>
<sequence>MTFFKNVMNKMNETVLLKFFQKKVVNKIMLASIFFLLIFFSMITSLAPQKYELQVGQKAPADLRAPRDIENKIATDRLIEKAMEAVEPREKVDPMIQIDINKKIEKFFENAYEVRNMSETTNEEKLSLLKEKNDINLNDEELRLVLLAPEKQLKGIESYIYEIITRVMSTGIKKEEIEEEKTNIENYFKGLKDFSKEIRLLGRKIVNSSIQPNRFLDVERTQQKKEEVKQSIEKVIVKKGNIIVNEGEIITEEQFQLLKDAGMTKQNGKKDFSLHFGVMIIVLITQGLLIGYMYVFHKEMLSSVSKLYLIFIIFLSVYLASKTTYIISPYIAPIAGAAMLIGILIDTRLAIAVNLVMTILLTLSSGNDMDFFVTALVGGTVGAFGVTHTHQRSNIFLSGLMVSFSNMMIIIGLGLMNHYELSKIVSNASYGIVNGIFCAILTIGSLPLWESAFQILTPLRLLELSNPNQPVLKKLLVEAPGTYHHCIIVGNLSEAAADAIGANGLLARVSAYYHDIGKLKRPYLFKENQLTSDNPHDKLTASLSAMIITSHVKDGKEIAKQYKLPQEIIDVIEQHHGNTLVKYFYHKAMNEDSVEEIKEEDYRYKGRRPQSKEAAIVMLADSVEAAVRSMPGPNNEKIKHLIDKIVEDKLSDGQLDECDITLRDLEKIKTSFQTVLMGIFHERIEYPEINTKKVEVTE</sequence>
<dbReference type="NCBIfam" id="TIGR00277">
    <property type="entry name" value="HDIG"/>
    <property type="match status" value="1"/>
</dbReference>
<keyword evidence="1" id="KW-0472">Membrane</keyword>
<feature type="transmembrane region" description="Helical" evidence="1">
    <location>
        <begin position="395"/>
        <end position="416"/>
    </location>
</feature>
<feature type="domain" description="HD/PDEase" evidence="2">
    <location>
        <begin position="478"/>
        <end position="635"/>
    </location>
</feature>
<dbReference type="EMBL" id="CP078093">
    <property type="protein sequence ID" value="QXM05699.1"/>
    <property type="molecule type" value="Genomic_DNA"/>
</dbReference>
<dbReference type="InterPro" id="IPR006674">
    <property type="entry name" value="HD_domain"/>
</dbReference>
<dbReference type="PANTHER" id="PTHR36442">
    <property type="entry name" value="CYCLIC-DI-AMP PHOSPHODIESTERASE PGPH"/>
    <property type="match status" value="1"/>
</dbReference>
<keyword evidence="4" id="KW-1185">Reference proteome</keyword>
<dbReference type="InterPro" id="IPR052722">
    <property type="entry name" value="PgpH_phosphodiesterase"/>
</dbReference>
<feature type="transmembrane region" description="Helical" evidence="1">
    <location>
        <begin position="369"/>
        <end position="389"/>
    </location>
</feature>
<dbReference type="Pfam" id="PF01966">
    <property type="entry name" value="HD"/>
    <property type="match status" value="1"/>
</dbReference>
<gene>
    <name evidence="3" type="ORF">KVH43_10025</name>
</gene>
<dbReference type="RefSeq" id="WP_218282397.1">
    <property type="nucleotide sequence ID" value="NZ_CP078093.1"/>
</dbReference>
<reference evidence="3" key="1">
    <citation type="submission" date="2021-07" db="EMBL/GenBank/DDBJ databases">
        <title>Complete genome sequence of Crassaminicella sp. 143-21, isolated from a deep-sea hydrothermal vent.</title>
        <authorList>
            <person name="Li X."/>
        </authorList>
    </citation>
    <scope>NUCLEOTIDE SEQUENCE</scope>
    <source>
        <strain evidence="3">143-21</strain>
    </source>
</reference>